<evidence type="ECO:0000256" key="4">
    <source>
        <dbReference type="ARBA" id="ARBA00023098"/>
    </source>
</evidence>
<dbReference type="Pfam" id="PF01553">
    <property type="entry name" value="Acyltransferase"/>
    <property type="match status" value="1"/>
</dbReference>
<keyword evidence="6" id="KW-0812">Transmembrane</keyword>
<keyword evidence="2" id="KW-0444">Lipid biosynthesis</keyword>
<organism evidence="8 9">
    <name type="scientific">Planktomarina temperata RCA23</name>
    <dbReference type="NCBI Taxonomy" id="666509"/>
    <lineage>
        <taxon>Bacteria</taxon>
        <taxon>Pseudomonadati</taxon>
        <taxon>Pseudomonadota</taxon>
        <taxon>Alphaproteobacteria</taxon>
        <taxon>Rhodobacterales</taxon>
        <taxon>Paracoccaceae</taxon>
        <taxon>Planktomarina</taxon>
    </lineage>
</organism>
<proteinExistence type="predicted"/>
<keyword evidence="5 8" id="KW-0012">Acyltransferase</keyword>
<dbReference type="EMBL" id="CP003984">
    <property type="protein sequence ID" value="AII86828.1"/>
    <property type="molecule type" value="Genomic_DNA"/>
</dbReference>
<evidence type="ECO:0000256" key="1">
    <source>
        <dbReference type="ARBA" id="ARBA00005189"/>
    </source>
</evidence>
<keyword evidence="6" id="KW-0472">Membrane</keyword>
<sequence>MSETEPDPVPISAAGWMRVAWRGLLMGGYTFGGLAVLLLVRLVEKPVYGMARPWTPKITQSVCRFAFWVLGMRLEVIGTPMRGSAVAVANHTSWLDIFALNAFDDIYFVAKSEVANWPMIGWLARATGTQFITRDRKQAQLHLQLLQHRLRHDHRLLFFPEGTSTDGRRVLPFKPTLFQSFLTPDVPDDLSIQAITLAFHAPEGEDPRFYGWWGDSDLARHLLQSLAYKRHGSVQVIYHEPVAAIDFADRKSLARHLQAQVAAALPWADATS</sequence>
<dbReference type="AlphaFoldDB" id="A0AAN0RIK1"/>
<dbReference type="PANTHER" id="PTHR10434">
    <property type="entry name" value="1-ACYL-SN-GLYCEROL-3-PHOSPHATE ACYLTRANSFERASE"/>
    <property type="match status" value="1"/>
</dbReference>
<evidence type="ECO:0000256" key="5">
    <source>
        <dbReference type="ARBA" id="ARBA00023315"/>
    </source>
</evidence>
<dbReference type="InterPro" id="IPR002123">
    <property type="entry name" value="Plipid/glycerol_acylTrfase"/>
</dbReference>
<dbReference type="GO" id="GO:0006654">
    <property type="term" value="P:phosphatidic acid biosynthetic process"/>
    <property type="evidence" value="ECO:0007669"/>
    <property type="project" value="TreeGrafter"/>
</dbReference>
<evidence type="ECO:0000313" key="8">
    <source>
        <dbReference type="EMBL" id="AII86828.1"/>
    </source>
</evidence>
<gene>
    <name evidence="8" type="ORF">RCA23_c12820</name>
</gene>
<keyword evidence="3" id="KW-0808">Transferase</keyword>
<dbReference type="PANTHER" id="PTHR10434:SF64">
    <property type="entry name" value="1-ACYL-SN-GLYCEROL-3-PHOSPHATE ACYLTRANSFERASE-RELATED"/>
    <property type="match status" value="1"/>
</dbReference>
<comment type="pathway">
    <text evidence="1">Lipid metabolism.</text>
</comment>
<evidence type="ECO:0000259" key="7">
    <source>
        <dbReference type="SMART" id="SM00563"/>
    </source>
</evidence>
<protein>
    <submittedName>
        <fullName evidence="8">Phosphate acyltransferase</fullName>
    </submittedName>
</protein>
<name>A0AAN0RIK1_9RHOB</name>
<dbReference type="KEGG" id="ptp:RCA23_c12820"/>
<keyword evidence="4" id="KW-0443">Lipid metabolism</keyword>
<dbReference type="GO" id="GO:0003841">
    <property type="term" value="F:1-acylglycerol-3-phosphate O-acyltransferase activity"/>
    <property type="evidence" value="ECO:0007669"/>
    <property type="project" value="TreeGrafter"/>
</dbReference>
<dbReference type="SUPFAM" id="SSF69593">
    <property type="entry name" value="Glycerol-3-phosphate (1)-acyltransferase"/>
    <property type="match status" value="1"/>
</dbReference>
<accession>A0AAN0RIK1</accession>
<keyword evidence="9" id="KW-1185">Reference proteome</keyword>
<reference evidence="8 9" key="1">
    <citation type="journal article" date="2014" name="ISME J.">
        <title>Adaptation of an abundant Roseobacter RCA organism to pelagic systems revealed by genomic and transcriptomic analyses.</title>
        <authorList>
            <person name="Voget S."/>
            <person name="Wemheuer B."/>
            <person name="Brinkhoff T."/>
            <person name="Vollmers J."/>
            <person name="Dietrich S."/>
            <person name="Giebel H.A."/>
            <person name="Beardsley C."/>
            <person name="Sardemann C."/>
            <person name="Bakenhus I."/>
            <person name="Billerbeck S."/>
            <person name="Daniel R."/>
            <person name="Simon M."/>
        </authorList>
    </citation>
    <scope>NUCLEOTIDE SEQUENCE [LARGE SCALE GENOMIC DNA]</scope>
    <source>
        <strain evidence="8 9">RCA23</strain>
    </source>
</reference>
<evidence type="ECO:0000313" key="9">
    <source>
        <dbReference type="Proteomes" id="UP000028680"/>
    </source>
</evidence>
<feature type="transmembrane region" description="Helical" evidence="6">
    <location>
        <begin position="20"/>
        <end position="43"/>
    </location>
</feature>
<keyword evidence="6" id="KW-1133">Transmembrane helix</keyword>
<feature type="domain" description="Phospholipid/glycerol acyltransferase" evidence="7">
    <location>
        <begin position="85"/>
        <end position="200"/>
    </location>
</feature>
<dbReference type="SMART" id="SM00563">
    <property type="entry name" value="PlsC"/>
    <property type="match status" value="1"/>
</dbReference>
<evidence type="ECO:0000256" key="2">
    <source>
        <dbReference type="ARBA" id="ARBA00022516"/>
    </source>
</evidence>
<dbReference type="RefSeq" id="WP_044049635.1">
    <property type="nucleotide sequence ID" value="NZ_CP003984.1"/>
</dbReference>
<dbReference type="Proteomes" id="UP000028680">
    <property type="component" value="Chromosome"/>
</dbReference>
<evidence type="ECO:0000256" key="3">
    <source>
        <dbReference type="ARBA" id="ARBA00022679"/>
    </source>
</evidence>
<evidence type="ECO:0000256" key="6">
    <source>
        <dbReference type="SAM" id="Phobius"/>
    </source>
</evidence>
<dbReference type="CDD" id="cd07989">
    <property type="entry name" value="LPLAT_AGPAT-like"/>
    <property type="match status" value="1"/>
</dbReference>